<dbReference type="RefSeq" id="XP_002739735.1">
    <property type="nucleotide sequence ID" value="XM_002739689.1"/>
</dbReference>
<evidence type="ECO:0000256" key="3">
    <source>
        <dbReference type="ARBA" id="ARBA00022676"/>
    </source>
</evidence>
<keyword evidence="11" id="KW-1185">Reference proteome</keyword>
<keyword evidence="9 10" id="KW-0472">Membrane</keyword>
<sequence length="1329" mass="153107">MAFRWKKTKFAVTCLYLLIIINFLVLFYYVHFSTSEQKSKFGGRIISEAKVILRKEFLRKIYEDGEIIGAADFDNNVVLMSRESEEKQKAEKIIQNYVIGNHKEEILAENELFEDDTVPRNVIVAENELNEDDTVPIQTDSLSVHIDNNALNGENSESLNTEDKHYYVKYLEDELHDSVLAMSIRGKLQLPVEEVQKRILPLTNLLTNHEGACRNLKGISLVTFVTSLPENVEQRETIRNTWGKVLKERYNAAVMFVIGVSLDDDIDIRSEHVYSQDIIQTSFLDTSKTRILKTITMLRWITEFCANAKFILKTNDATFIQPEILFSELGHVNDSKIVIGRALAGIRPQRDPNKHTFVSIDTWPESRYPVYLENPTYILSGDVAHELYVVAMETHLFPHDDVYLGILLHGIDVELRESARIDPRGVTRFICDVSNALSISSLNKNTIETYWNTLEVYPGICKDDETFEEKQLYVQNPYYQCAQASLTRKTVLLFLIFSDAVNAPQRYSIRDTWANYNQMNLNNAITIFVIRMPKNKILKASVEVENHEFADILVLSNNLGKIDIILSALQWVKRFCYTVSFVVRVEDDVIFLSNNLLKVLEMIPNKRLALGDVRERGEQLFHRKGSQWVLDSHPSPSLKYIDSHAYVISYDLIGDILHISENYKMINVSEESYFAKIFNDLNINLVHHPGFDSRGQLRHLCDLNRAITSRYMSSTDDMMFKYWKGINEWAPLLCHSVNLGRSIMIGGGSKVRESNVQFSPHDYVYLINEPEKCSVFDSTQELTILLGIVSRARESQIRHIIRSTWGSKYHHGNVRVVSVFMIGTESNGENKIAEESYLYGDIIQENIKENYKNLTLKTIMLLKWASTYCTRVDYVIKIDTDVFLNVDNMVELLKYAPRTSFYLGETKVETHPIRQPRSKWYTPVDAWIESTYPPYNDGHAYVMSIDVVQKAYHASMTSVLFPWEDVYIGNLLANFGVAPLPHKRFDRMNFYKRACDLRHCLTSHGFDPMRMFYSWSYLEKCNTDPNGCICNNKQPGHVTFNDLSWNNKKNIRHPSDCLQSDNADTFLLVVVMTSSVKYSSRMMARLSWAMPKSVDGKRVQIVFLVGSTEDVYLQTFIFNENIVEQDILVGRFPEHNSAKGFSEMQQFAIQWSSQCGFPEYMMFVTEDMFVNVDNVVRFLVNDAVSSPLDAPSGLVYHCIGSFCKCKQHDYPDSVNSVSILSHQTLRKLVRYMQHLRQEPALKQTYDLVEMYQLVNVSVRSPHAFDVRGRYMYRHSGMCKLHQVLVASHFTTHQSVVAQSFLDESYYACANYLRDQEKAIGSSVCTAHLN</sequence>
<evidence type="ECO:0000313" key="11">
    <source>
        <dbReference type="Proteomes" id="UP000694865"/>
    </source>
</evidence>
<reference evidence="12" key="1">
    <citation type="submission" date="2025-08" db="UniProtKB">
        <authorList>
            <consortium name="RefSeq"/>
        </authorList>
    </citation>
    <scope>IDENTIFICATION</scope>
    <source>
        <tissue evidence="12">Testes</tissue>
    </source>
</reference>
<keyword evidence="8" id="KW-0333">Golgi apparatus</keyword>
<dbReference type="InterPro" id="IPR002659">
    <property type="entry name" value="Glyco_trans_31"/>
</dbReference>
<keyword evidence="5 10" id="KW-0812">Transmembrane</keyword>
<keyword evidence="3" id="KW-0328">Glycosyltransferase</keyword>
<evidence type="ECO:0000256" key="2">
    <source>
        <dbReference type="ARBA" id="ARBA00008661"/>
    </source>
</evidence>
<accession>A0ABM0GXT4</accession>
<evidence type="ECO:0000313" key="12">
    <source>
        <dbReference type="RefSeq" id="XP_002739735.1"/>
    </source>
</evidence>
<dbReference type="PANTHER" id="PTHR11214">
    <property type="entry name" value="BETA-1,3-N-ACETYLGLUCOSAMINYLTRANSFERASE"/>
    <property type="match status" value="1"/>
</dbReference>
<name>A0ABM0GXT4_SACKO</name>
<evidence type="ECO:0000256" key="6">
    <source>
        <dbReference type="ARBA" id="ARBA00022968"/>
    </source>
</evidence>
<comment type="subcellular location">
    <subcellularLocation>
        <location evidence="1">Golgi apparatus membrane</location>
        <topology evidence="1">Single-pass type II membrane protein</topology>
    </subcellularLocation>
</comment>
<feature type="transmembrane region" description="Helical" evidence="10">
    <location>
        <begin position="12"/>
        <end position="30"/>
    </location>
</feature>
<evidence type="ECO:0000256" key="5">
    <source>
        <dbReference type="ARBA" id="ARBA00022692"/>
    </source>
</evidence>
<evidence type="ECO:0000256" key="10">
    <source>
        <dbReference type="SAM" id="Phobius"/>
    </source>
</evidence>
<keyword evidence="4" id="KW-0808">Transferase</keyword>
<evidence type="ECO:0000256" key="1">
    <source>
        <dbReference type="ARBA" id="ARBA00004323"/>
    </source>
</evidence>
<proteinExistence type="inferred from homology"/>
<comment type="similarity">
    <text evidence="2">Belongs to the glycosyltransferase 31 family.</text>
</comment>
<evidence type="ECO:0000256" key="8">
    <source>
        <dbReference type="ARBA" id="ARBA00023034"/>
    </source>
</evidence>
<dbReference type="Proteomes" id="UP000694865">
    <property type="component" value="Unplaced"/>
</dbReference>
<keyword evidence="6" id="KW-0735">Signal-anchor</keyword>
<evidence type="ECO:0000256" key="9">
    <source>
        <dbReference type="ARBA" id="ARBA00023136"/>
    </source>
</evidence>
<gene>
    <name evidence="12" type="primary">LOC100373738</name>
</gene>
<evidence type="ECO:0000256" key="4">
    <source>
        <dbReference type="ARBA" id="ARBA00022679"/>
    </source>
</evidence>
<dbReference type="Gene3D" id="3.90.550.50">
    <property type="match status" value="4"/>
</dbReference>
<organism evidence="11 12">
    <name type="scientific">Saccoglossus kowalevskii</name>
    <name type="common">Acorn worm</name>
    <dbReference type="NCBI Taxonomy" id="10224"/>
    <lineage>
        <taxon>Eukaryota</taxon>
        <taxon>Metazoa</taxon>
        <taxon>Hemichordata</taxon>
        <taxon>Enteropneusta</taxon>
        <taxon>Harrimaniidae</taxon>
        <taxon>Saccoglossus</taxon>
    </lineage>
</organism>
<protein>
    <submittedName>
        <fullName evidence="12">Uncharacterized protein LOC100373738</fullName>
    </submittedName>
</protein>
<dbReference type="GeneID" id="100373738"/>
<dbReference type="Pfam" id="PF01762">
    <property type="entry name" value="Galactosyl_T"/>
    <property type="match status" value="4"/>
</dbReference>
<keyword evidence="7 10" id="KW-1133">Transmembrane helix</keyword>
<dbReference type="PANTHER" id="PTHR11214:SF364">
    <property type="entry name" value="HEXOSYLTRANSFERASE"/>
    <property type="match status" value="1"/>
</dbReference>
<evidence type="ECO:0000256" key="7">
    <source>
        <dbReference type="ARBA" id="ARBA00022989"/>
    </source>
</evidence>